<dbReference type="CDD" id="cd02696">
    <property type="entry name" value="MurNAc-LAA"/>
    <property type="match status" value="1"/>
</dbReference>
<evidence type="ECO:0000256" key="2">
    <source>
        <dbReference type="ARBA" id="ARBA00004418"/>
    </source>
</evidence>
<dbReference type="SMART" id="SM00646">
    <property type="entry name" value="Ami_3"/>
    <property type="match status" value="1"/>
</dbReference>
<comment type="similarity">
    <text evidence="3">Belongs to the N-acetylmuramoyl-L-alanine amidase 3 family.</text>
</comment>
<dbReference type="PANTHER" id="PTHR30404">
    <property type="entry name" value="N-ACETYLMURAMOYL-L-ALANINE AMIDASE"/>
    <property type="match status" value="1"/>
</dbReference>
<reference evidence="12" key="1">
    <citation type="submission" date="2016-10" db="EMBL/GenBank/DDBJ databases">
        <authorList>
            <person name="Varghese N."/>
            <person name="Submissions S."/>
        </authorList>
    </citation>
    <scope>NUCLEOTIDE SEQUENCE [LARGE SCALE GENOMIC DNA]</scope>
    <source>
        <strain evidence="12">DSM 18579</strain>
    </source>
</reference>
<dbReference type="GO" id="GO:0071555">
    <property type="term" value="P:cell wall organization"/>
    <property type="evidence" value="ECO:0007669"/>
    <property type="project" value="UniProtKB-KW"/>
</dbReference>
<dbReference type="CDD" id="cd00118">
    <property type="entry name" value="LysM"/>
    <property type="match status" value="1"/>
</dbReference>
<proteinExistence type="inferred from homology"/>
<dbReference type="GO" id="GO:0009253">
    <property type="term" value="P:peptidoglycan catabolic process"/>
    <property type="evidence" value="ECO:0007669"/>
    <property type="project" value="InterPro"/>
</dbReference>
<dbReference type="GO" id="GO:0008745">
    <property type="term" value="F:N-acetylmuramoyl-L-alanine amidase activity"/>
    <property type="evidence" value="ECO:0007669"/>
    <property type="project" value="UniProtKB-EC"/>
</dbReference>
<sequence length="528" mass="57523">MIHQMKNRLHIAHKIESCQSTFAYYAKQVLLRVLKHLSSIKQILCTLIYFLLFVSLDIQAGYLVNLSYTNQTNDASLTLTFDSEVKPKFALVSDPIRLVIDLNANNGIQGLPVSFNGLNLMKGIESVKANGVQTRLSVPLSRHATVNHALKKQNGKYILTIQLSSSDVQDNSSKAATNIQPKEDLGAFIKQSDTVKEPKVAAQNKPVSPAPVSKNVTNPPILKPKQGTQSGKIVIAIDAGHGGKDPGAIGSAGHKEKVIALAVSKKLEKLLNDDPMFSPVLTRTGDYYISVPDRSEIARKQKANLLVSIHADAAPNKEARGASVWVLSNKRANNEMAGWLEKQEKQSELLGGAGDVLSGNYNDKYLSQAVIDLQFGHSQKVGYGAAQEVLKDLGKIGKLHKKKPEHASLGVLRSPDIPSLLVEIGFISNKAEEHLLATPAYQDKLAQSIYKGLKRYFEAHPVNTSASDKIVSDASKGSSSGNRKHKVKKGDSLSKIAEKYHVKPSAIKKANKMEDDNVMLDQTLIIPD</sequence>
<feature type="region of interest" description="Disordered" evidence="9">
    <location>
        <begin position="468"/>
        <end position="494"/>
    </location>
</feature>
<gene>
    <name evidence="11" type="ORF">SAMN02583745_01234</name>
</gene>
<name>A0A1I0BDF1_9GAMM</name>
<keyword evidence="8" id="KW-0961">Cell wall biogenesis/degradation</keyword>
<dbReference type="SMART" id="SM00257">
    <property type="entry name" value="LysM"/>
    <property type="match status" value="1"/>
</dbReference>
<evidence type="ECO:0000259" key="10">
    <source>
        <dbReference type="PROSITE" id="PS51782"/>
    </source>
</evidence>
<dbReference type="SUPFAM" id="SSF54106">
    <property type="entry name" value="LysM domain"/>
    <property type="match status" value="1"/>
</dbReference>
<dbReference type="OrthoDB" id="9806267at2"/>
<evidence type="ECO:0000256" key="1">
    <source>
        <dbReference type="ARBA" id="ARBA00001561"/>
    </source>
</evidence>
<comment type="catalytic activity">
    <reaction evidence="1">
        <text>Hydrolyzes the link between N-acetylmuramoyl residues and L-amino acid residues in certain cell-wall glycopeptides.</text>
        <dbReference type="EC" id="3.5.1.28"/>
    </reaction>
</comment>
<evidence type="ECO:0000313" key="11">
    <source>
        <dbReference type="EMBL" id="SET04217.1"/>
    </source>
</evidence>
<dbReference type="GO" id="GO:0030288">
    <property type="term" value="C:outer membrane-bounded periplasmic space"/>
    <property type="evidence" value="ECO:0007669"/>
    <property type="project" value="TreeGrafter"/>
</dbReference>
<dbReference type="InterPro" id="IPR036779">
    <property type="entry name" value="LysM_dom_sf"/>
</dbReference>
<comment type="subcellular location">
    <subcellularLocation>
        <location evidence="2">Periplasm</location>
    </subcellularLocation>
</comment>
<dbReference type="PANTHER" id="PTHR30404:SF6">
    <property type="entry name" value="N-ACETYLMURAMOYL-L-ALANINE AMIDASE AMIB"/>
    <property type="match status" value="1"/>
</dbReference>
<dbReference type="Proteomes" id="UP000242642">
    <property type="component" value="Unassembled WGS sequence"/>
</dbReference>
<dbReference type="EC" id="3.5.1.28" evidence="4"/>
<evidence type="ECO:0000256" key="9">
    <source>
        <dbReference type="SAM" id="MobiDB-lite"/>
    </source>
</evidence>
<evidence type="ECO:0000256" key="4">
    <source>
        <dbReference type="ARBA" id="ARBA00011901"/>
    </source>
</evidence>
<dbReference type="InterPro" id="IPR050695">
    <property type="entry name" value="N-acetylmuramoyl_amidase_3"/>
</dbReference>
<dbReference type="SUPFAM" id="SSF53187">
    <property type="entry name" value="Zn-dependent exopeptidases"/>
    <property type="match status" value="1"/>
</dbReference>
<keyword evidence="7" id="KW-0378">Hydrolase</keyword>
<dbReference type="STRING" id="1123402.SAMN02583745_01234"/>
<dbReference type="PROSITE" id="PS51782">
    <property type="entry name" value="LYSM"/>
    <property type="match status" value="1"/>
</dbReference>
<dbReference type="Gene3D" id="3.40.630.40">
    <property type="entry name" value="Zn-dependent exopeptidases"/>
    <property type="match status" value="1"/>
</dbReference>
<organism evidence="11 12">
    <name type="scientific">Thorsellia anophelis DSM 18579</name>
    <dbReference type="NCBI Taxonomy" id="1123402"/>
    <lineage>
        <taxon>Bacteria</taxon>
        <taxon>Pseudomonadati</taxon>
        <taxon>Pseudomonadota</taxon>
        <taxon>Gammaproteobacteria</taxon>
        <taxon>Enterobacterales</taxon>
        <taxon>Thorselliaceae</taxon>
        <taxon>Thorsellia</taxon>
    </lineage>
</organism>
<evidence type="ECO:0000256" key="8">
    <source>
        <dbReference type="ARBA" id="ARBA00023316"/>
    </source>
</evidence>
<keyword evidence="12" id="KW-1185">Reference proteome</keyword>
<feature type="region of interest" description="Disordered" evidence="9">
    <location>
        <begin position="201"/>
        <end position="227"/>
    </location>
</feature>
<evidence type="ECO:0000256" key="7">
    <source>
        <dbReference type="ARBA" id="ARBA00022801"/>
    </source>
</evidence>
<dbReference type="FunFam" id="3.40.630.40:FF:000003">
    <property type="entry name" value="N-acetylmuramoyl-L-alanine amidase AmiB"/>
    <property type="match status" value="1"/>
</dbReference>
<dbReference type="AlphaFoldDB" id="A0A1I0BDF1"/>
<protein>
    <recommendedName>
        <fullName evidence="4">N-acetylmuramoyl-L-alanine amidase</fullName>
        <ecNumber evidence="4">3.5.1.28</ecNumber>
    </recommendedName>
</protein>
<accession>A0A1I0BDF1</accession>
<keyword evidence="5" id="KW-0732">Signal</keyword>
<keyword evidence="6" id="KW-0574">Periplasm</keyword>
<dbReference type="InterPro" id="IPR018392">
    <property type="entry name" value="LysM"/>
</dbReference>
<feature type="domain" description="LysM" evidence="10">
    <location>
        <begin position="483"/>
        <end position="526"/>
    </location>
</feature>
<evidence type="ECO:0000256" key="6">
    <source>
        <dbReference type="ARBA" id="ARBA00022764"/>
    </source>
</evidence>
<dbReference type="Pfam" id="PF01476">
    <property type="entry name" value="LysM"/>
    <property type="match status" value="1"/>
</dbReference>
<evidence type="ECO:0000313" key="12">
    <source>
        <dbReference type="Proteomes" id="UP000242642"/>
    </source>
</evidence>
<dbReference type="Pfam" id="PF01520">
    <property type="entry name" value="Amidase_3"/>
    <property type="match status" value="1"/>
</dbReference>
<dbReference type="Gene3D" id="3.10.350.10">
    <property type="entry name" value="LysM domain"/>
    <property type="match status" value="1"/>
</dbReference>
<dbReference type="EMBL" id="FOHV01000007">
    <property type="protein sequence ID" value="SET04217.1"/>
    <property type="molecule type" value="Genomic_DNA"/>
</dbReference>
<evidence type="ECO:0000256" key="3">
    <source>
        <dbReference type="ARBA" id="ARBA00010860"/>
    </source>
</evidence>
<dbReference type="InterPro" id="IPR002508">
    <property type="entry name" value="MurNAc-LAA_cat"/>
</dbReference>
<dbReference type="RefSeq" id="WP_093318647.1">
    <property type="nucleotide sequence ID" value="NZ_FOHV01000007.1"/>
</dbReference>
<evidence type="ECO:0000256" key="5">
    <source>
        <dbReference type="ARBA" id="ARBA00022729"/>
    </source>
</evidence>